<feature type="region of interest" description="Disordered" evidence="1">
    <location>
        <begin position="38"/>
        <end position="69"/>
    </location>
</feature>
<keyword evidence="3" id="KW-1185">Reference proteome</keyword>
<dbReference type="EMBL" id="JAPFFF010000005">
    <property type="protein sequence ID" value="KAK8889056.1"/>
    <property type="molecule type" value="Genomic_DNA"/>
</dbReference>
<reference evidence="2 3" key="1">
    <citation type="submission" date="2024-04" db="EMBL/GenBank/DDBJ databases">
        <title>Tritrichomonas musculus Genome.</title>
        <authorList>
            <person name="Alves-Ferreira E."/>
            <person name="Grigg M."/>
            <person name="Lorenzi H."/>
            <person name="Galac M."/>
        </authorList>
    </citation>
    <scope>NUCLEOTIDE SEQUENCE [LARGE SCALE GENOMIC DNA]</scope>
    <source>
        <strain evidence="2 3">EAF2021</strain>
    </source>
</reference>
<evidence type="ECO:0000256" key="1">
    <source>
        <dbReference type="SAM" id="MobiDB-lite"/>
    </source>
</evidence>
<evidence type="ECO:0000313" key="3">
    <source>
        <dbReference type="Proteomes" id="UP001470230"/>
    </source>
</evidence>
<evidence type="ECO:0000313" key="2">
    <source>
        <dbReference type="EMBL" id="KAK8889056.1"/>
    </source>
</evidence>
<name>A0ABR2KE59_9EUKA</name>
<gene>
    <name evidence="2" type="ORF">M9Y10_033799</name>
</gene>
<organism evidence="2 3">
    <name type="scientific">Tritrichomonas musculus</name>
    <dbReference type="NCBI Taxonomy" id="1915356"/>
    <lineage>
        <taxon>Eukaryota</taxon>
        <taxon>Metamonada</taxon>
        <taxon>Parabasalia</taxon>
        <taxon>Tritrichomonadida</taxon>
        <taxon>Tritrichomonadidae</taxon>
        <taxon>Tritrichomonas</taxon>
    </lineage>
</organism>
<sequence>MGRWNKNRKPVGRIMIMTEEGNPALVFDLENGKLKPDGPKILGTPGYGQLNNNVTKSRTEKQSSRRGKQNYGTLIEKSNTNTHASQNLIKTSIRNELDQSIKALQIHQQKENIFQQPSKDYLYKVPPARSIYSPPPPPSSPNEISRHFTLSATQNLTYTNHIQRFDSLKNNPDIVVSLQDAELQPIQFYTDDNVFDFEFLKQDDFLHITDMSPTFQDMDPLTGSLPEIDYLNN</sequence>
<proteinExistence type="predicted"/>
<accession>A0ABR2KE59</accession>
<comment type="caution">
    <text evidence="2">The sequence shown here is derived from an EMBL/GenBank/DDBJ whole genome shotgun (WGS) entry which is preliminary data.</text>
</comment>
<dbReference type="Proteomes" id="UP001470230">
    <property type="component" value="Unassembled WGS sequence"/>
</dbReference>
<protein>
    <submittedName>
        <fullName evidence="2">Uncharacterized protein</fullName>
    </submittedName>
</protein>